<proteinExistence type="predicted"/>
<comment type="caution">
    <text evidence="1">The sequence shown here is derived from an EMBL/GenBank/DDBJ whole genome shotgun (WGS) entry which is preliminary data.</text>
</comment>
<name>A0ABY1S8A5_CALBS</name>
<keyword evidence="2" id="KW-1185">Reference proteome</keyword>
<evidence type="ECO:0000313" key="2">
    <source>
        <dbReference type="Proteomes" id="UP000196803"/>
    </source>
</evidence>
<dbReference type="InterPro" id="IPR027417">
    <property type="entry name" value="P-loop_NTPase"/>
</dbReference>
<protein>
    <recommendedName>
        <fullName evidence="3">NACHT domain-containing protein</fullName>
    </recommendedName>
</protein>
<dbReference type="Gene3D" id="3.40.50.300">
    <property type="entry name" value="P-loop containing nucleotide triphosphate hydrolases"/>
    <property type="match status" value="1"/>
</dbReference>
<dbReference type="Proteomes" id="UP000196803">
    <property type="component" value="Unassembled WGS sequence"/>
</dbReference>
<gene>
    <name evidence="1" type="ORF">SAMN05216240_1478</name>
</gene>
<organism evidence="1 2">
    <name type="scientific">Caldicellulosiruptor bescii</name>
    <name type="common">Anaerocellum thermophilum</name>
    <dbReference type="NCBI Taxonomy" id="31899"/>
    <lineage>
        <taxon>Bacteria</taxon>
        <taxon>Bacillati</taxon>
        <taxon>Bacillota</taxon>
        <taxon>Bacillota incertae sedis</taxon>
        <taxon>Caldicellulosiruptorales</taxon>
        <taxon>Caldicellulosiruptoraceae</taxon>
        <taxon>Caldicellulosiruptor</taxon>
    </lineage>
</organism>
<dbReference type="GeneID" id="31772956"/>
<dbReference type="RefSeq" id="WP_015908041.1">
    <property type="nucleotide sequence ID" value="NZ_FUZJ01000001.1"/>
</dbReference>
<accession>A0ABY1S8A5</accession>
<sequence>MRKQLYDGLVSISDDKFHRLCDEILEHYNPEYSNLDSHGMHLYKDKPVPGTPDSIKFFPDGSIYAFQYTTSDEKSLKNKLLRDIKEVGYWEYAKDVRRVVLCCNSKVKDDIRRECRAECSKYGWDLDIVDIDLIISLILNNYDVRVKASKYFEVDVFSINLESELKYYIENKYPLLASREIRENYHRKLLEFDIYALELKAVSVSNGTEIDFKTKQNIILTGEAGAGKSTFVKRWFLECLKEKNLKSIPVFCELRSYCGEALPEYIKINIEKGFNQINIELINRLLLEGRFQIFLDGFDELSEKYFEEFKIKCLQNLKYNKNTFVITCRNNQVSKIENVNFEKYIMKPLEYNAILNFVSRVVPEKLNIIKDFCNNNTNILKLLSNPFNLTIVVSIIKTLKQEKSIIVFLEEISSKPHYFYKELFNQMLKWNRDIINKFKLKEKFLAYLVSYIAFKTLNDMEVRLNLCYINRLIADALNEFSLFGQINIDDVRDCLVSCKFIQELNDYYQFEHNNLVDFFASVYILEKKDDSDFLADVFKNPVLMEPLLIAFENENSFFEKNIENIPSSLFQKAVERIDDFVSERVVDFVRKVFSNDEENNENFDKALCICSRFYYDKRLLMAVFEYLKSKEEKGYKDFSSFRFKNSDINAIFNSMPGIEVFRRMRLAEVLDLLTNPFKYGKAATILAARFIKHLDKASDEQWDKVKDFYLKCFKYKDKDFLYYILLELDSYFRIKPKGVEEVYEMFKKTYKGHFWGLANNLIIEVMELMGELKPCDNDEFIRELVERALNCEKNNDYYIGQQLATLNFEEIEYLWSAPAKVRKIIGDEAYKKALQFAFNDPKLNENEIILSDMLFYISEFNDDNTLKILRRYCYYTSEHYFYNGKWDGVRTYALEGLYRKPNAQKLNILLSEFKNSKEYTYKIFFLYGIYKMFISNESEKLPMIAAEYKKAKECLLDELENPNNLREAIIQVSDFYVPFRSSYYLTYFIQEILSSLFQEYVFEICFEILNSENKKDFWDYVLTIIDYVGNEDWLKNLNCFGLKNPDYADKVANIIRQWRTKNSCK</sequence>
<dbReference type="SUPFAM" id="SSF52540">
    <property type="entry name" value="P-loop containing nucleoside triphosphate hydrolases"/>
    <property type="match status" value="1"/>
</dbReference>
<dbReference type="EMBL" id="FXXC01000001">
    <property type="protein sequence ID" value="SMR93295.1"/>
    <property type="molecule type" value="Genomic_DNA"/>
</dbReference>
<evidence type="ECO:0008006" key="3">
    <source>
        <dbReference type="Google" id="ProtNLM"/>
    </source>
</evidence>
<evidence type="ECO:0000313" key="1">
    <source>
        <dbReference type="EMBL" id="SMR93295.1"/>
    </source>
</evidence>
<reference evidence="1 2" key="1">
    <citation type="submission" date="2017-05" db="EMBL/GenBank/DDBJ databases">
        <authorList>
            <person name="Varghese N."/>
            <person name="Submissions S."/>
        </authorList>
    </citation>
    <scope>NUCLEOTIDE SEQUENCE [LARGE SCALE GENOMIC DNA]</scope>
    <source>
        <strain evidence="1 2">MACB1020</strain>
    </source>
</reference>